<comment type="caution">
    <text evidence="3">The sequence shown here is derived from an EMBL/GenBank/DDBJ whole genome shotgun (WGS) entry which is preliminary data.</text>
</comment>
<feature type="compositionally biased region" description="Low complexity" evidence="1">
    <location>
        <begin position="16"/>
        <end position="30"/>
    </location>
</feature>
<gene>
    <name evidence="3" type="ORF">SEMRO_2859_G338780.1</name>
</gene>
<keyword evidence="4" id="KW-1185">Reference proteome</keyword>
<dbReference type="Proteomes" id="UP001153069">
    <property type="component" value="Unassembled WGS sequence"/>
</dbReference>
<keyword evidence="2" id="KW-0472">Membrane</keyword>
<evidence type="ECO:0000256" key="2">
    <source>
        <dbReference type="SAM" id="Phobius"/>
    </source>
</evidence>
<accession>A0A9N8F0F3</accession>
<keyword evidence="2" id="KW-1133">Transmembrane helix</keyword>
<feature type="compositionally biased region" description="Basic and acidic residues" evidence="1">
    <location>
        <begin position="40"/>
        <end position="58"/>
    </location>
</feature>
<evidence type="ECO:0000313" key="3">
    <source>
        <dbReference type="EMBL" id="CAB9530387.1"/>
    </source>
</evidence>
<feature type="compositionally biased region" description="Basic and acidic residues" evidence="1">
    <location>
        <begin position="1"/>
        <end position="15"/>
    </location>
</feature>
<proteinExistence type="predicted"/>
<protein>
    <submittedName>
        <fullName evidence="3">Leucine Rich Repeat</fullName>
    </submittedName>
</protein>
<feature type="transmembrane region" description="Helical" evidence="2">
    <location>
        <begin position="234"/>
        <end position="254"/>
    </location>
</feature>
<organism evidence="3 4">
    <name type="scientific">Seminavis robusta</name>
    <dbReference type="NCBI Taxonomy" id="568900"/>
    <lineage>
        <taxon>Eukaryota</taxon>
        <taxon>Sar</taxon>
        <taxon>Stramenopiles</taxon>
        <taxon>Ochrophyta</taxon>
        <taxon>Bacillariophyta</taxon>
        <taxon>Bacillariophyceae</taxon>
        <taxon>Bacillariophycidae</taxon>
        <taxon>Naviculales</taxon>
        <taxon>Naviculaceae</taxon>
        <taxon>Seminavis</taxon>
    </lineage>
</organism>
<keyword evidence="2" id="KW-0812">Transmembrane</keyword>
<evidence type="ECO:0000256" key="1">
    <source>
        <dbReference type="SAM" id="MobiDB-lite"/>
    </source>
</evidence>
<evidence type="ECO:0000313" key="4">
    <source>
        <dbReference type="Proteomes" id="UP001153069"/>
    </source>
</evidence>
<dbReference type="EMBL" id="CAICTM010002857">
    <property type="protein sequence ID" value="CAB9530387.1"/>
    <property type="molecule type" value="Genomic_DNA"/>
</dbReference>
<feature type="region of interest" description="Disordered" evidence="1">
    <location>
        <begin position="77"/>
        <end position="99"/>
    </location>
</feature>
<reference evidence="3" key="1">
    <citation type="submission" date="2020-06" db="EMBL/GenBank/DDBJ databases">
        <authorList>
            <consortium name="Plant Systems Biology data submission"/>
        </authorList>
    </citation>
    <scope>NUCLEOTIDE SEQUENCE</scope>
    <source>
        <strain evidence="3">D6</strain>
    </source>
</reference>
<sequence length="400" mass="44552">MDDGEKMDKDRRTQDTAEAVTAPTTAETLAFWPQPSAKITHTDDGKASAKGKETKDDEHNIIDSANLKLPAMASRFSDMDSSNDIPQESPLDRNTPADSVSNNQAFIEEIVGGIEPIPVASSTVRRSANNEQWHRPGAYRDANMLPVSELDFRLVGTNGSSGNQNAMEEPASVVVPADTDTVQMPTISSDHGLVEARAITESSVLVCQEAQKVDDAVLEQQTDRQEKERHCQRVGYTIIFCSIIIIAISLGVGLRPTPEAIKNAIPTFAPTIAPTPLESFLLSLLPEQTITGIEDKDSAQYQAFKWLQEDPSVYDYPDWRILQRHALMTVFYATAGPTLWFNNTGWGNYNQHECVWFQNREFAMKTTLQALYPGLLSYFLIPQPDSQCDKQGRYQHLWLD</sequence>
<dbReference type="AlphaFoldDB" id="A0A9N8F0F3"/>
<feature type="region of interest" description="Disordered" evidence="1">
    <location>
        <begin position="1"/>
        <end position="58"/>
    </location>
</feature>
<name>A0A9N8F0F3_9STRA</name>